<reference evidence="2" key="2">
    <citation type="submission" date="2023-06" db="EMBL/GenBank/DDBJ databases">
        <authorList>
            <consortium name="Lawrence Berkeley National Laboratory"/>
            <person name="Haridas S."/>
            <person name="Hensen N."/>
            <person name="Bonometti L."/>
            <person name="Westerberg I."/>
            <person name="Brannstrom I.O."/>
            <person name="Guillou S."/>
            <person name="Cros-Aarteil S."/>
            <person name="Calhoun S."/>
            <person name="Kuo A."/>
            <person name="Mondo S."/>
            <person name="Pangilinan J."/>
            <person name="Riley R."/>
            <person name="Labutti K."/>
            <person name="Andreopoulos B."/>
            <person name="Lipzen A."/>
            <person name="Chen C."/>
            <person name="Yanf M."/>
            <person name="Daum C."/>
            <person name="Ng V."/>
            <person name="Clum A."/>
            <person name="Steindorff A."/>
            <person name="Ohm R."/>
            <person name="Martin F."/>
            <person name="Silar P."/>
            <person name="Natvig D."/>
            <person name="Lalanne C."/>
            <person name="Gautier V."/>
            <person name="Ament-Velasquez S.L."/>
            <person name="Kruys A."/>
            <person name="Hutchinson M.I."/>
            <person name="Powell A.J."/>
            <person name="Barry K."/>
            <person name="Miller A.N."/>
            <person name="Grigoriev I.V."/>
            <person name="Debuchy R."/>
            <person name="Gladieux P."/>
            <person name="Thoren M.H."/>
            <person name="Johannesson H."/>
        </authorList>
    </citation>
    <scope>NUCLEOTIDE SEQUENCE</scope>
    <source>
        <strain evidence="2">CBS 955.72</strain>
    </source>
</reference>
<reference evidence="2" key="1">
    <citation type="journal article" date="2023" name="Mol. Phylogenet. Evol.">
        <title>Genome-scale phylogeny and comparative genomics of the fungal order Sordariales.</title>
        <authorList>
            <person name="Hensen N."/>
            <person name="Bonometti L."/>
            <person name="Westerberg I."/>
            <person name="Brannstrom I.O."/>
            <person name="Guillou S."/>
            <person name="Cros-Aarteil S."/>
            <person name="Calhoun S."/>
            <person name="Haridas S."/>
            <person name="Kuo A."/>
            <person name="Mondo S."/>
            <person name="Pangilinan J."/>
            <person name="Riley R."/>
            <person name="LaButti K."/>
            <person name="Andreopoulos B."/>
            <person name="Lipzen A."/>
            <person name="Chen C."/>
            <person name="Yan M."/>
            <person name="Daum C."/>
            <person name="Ng V."/>
            <person name="Clum A."/>
            <person name="Steindorff A."/>
            <person name="Ohm R.A."/>
            <person name="Martin F."/>
            <person name="Silar P."/>
            <person name="Natvig D.O."/>
            <person name="Lalanne C."/>
            <person name="Gautier V."/>
            <person name="Ament-Velasquez S.L."/>
            <person name="Kruys A."/>
            <person name="Hutchinson M.I."/>
            <person name="Powell A.J."/>
            <person name="Barry K."/>
            <person name="Miller A.N."/>
            <person name="Grigoriev I.V."/>
            <person name="Debuchy R."/>
            <person name="Gladieux P."/>
            <person name="Hiltunen Thoren M."/>
            <person name="Johannesson H."/>
        </authorList>
    </citation>
    <scope>NUCLEOTIDE SEQUENCE</scope>
    <source>
        <strain evidence="2">CBS 955.72</strain>
    </source>
</reference>
<accession>A0AAJ0HWC2</accession>
<evidence type="ECO:0000313" key="2">
    <source>
        <dbReference type="EMBL" id="KAK3364100.1"/>
    </source>
</evidence>
<evidence type="ECO:0000313" key="3">
    <source>
        <dbReference type="Proteomes" id="UP001275084"/>
    </source>
</evidence>
<keyword evidence="3" id="KW-1185">Reference proteome</keyword>
<comment type="caution">
    <text evidence="2">The sequence shown here is derived from an EMBL/GenBank/DDBJ whole genome shotgun (WGS) entry which is preliminary data.</text>
</comment>
<dbReference type="AlphaFoldDB" id="A0AAJ0HWC2"/>
<protein>
    <submittedName>
        <fullName evidence="2">Uncharacterized protein</fullName>
    </submittedName>
</protein>
<evidence type="ECO:0000256" key="1">
    <source>
        <dbReference type="SAM" id="SignalP"/>
    </source>
</evidence>
<sequence length="176" mass="19377">MILLYVKHLIISLTCSPHASGNVNGHIACQLQVFFPSSLLWPEHYILKLNTHGETRPLLEVWVTHRARGVLGRLEPDGCFSWSSGIAPPKLKVDRSKTVMGNVGDEHKVHSTSFMIYGRVSEPPFHCLASRTLILGIGHLKYDGGEMVAGWAGHGWDEAIVGLLNRCAWVDRGCAG</sequence>
<feature type="signal peptide" evidence="1">
    <location>
        <begin position="1"/>
        <end position="21"/>
    </location>
</feature>
<feature type="chain" id="PRO_5042468169" evidence="1">
    <location>
        <begin position="22"/>
        <end position="176"/>
    </location>
</feature>
<dbReference type="EMBL" id="JAUIQD010000001">
    <property type="protein sequence ID" value="KAK3364100.1"/>
    <property type="molecule type" value="Genomic_DNA"/>
</dbReference>
<dbReference type="Proteomes" id="UP001275084">
    <property type="component" value="Unassembled WGS sequence"/>
</dbReference>
<organism evidence="2 3">
    <name type="scientific">Lasiosphaeria hispida</name>
    <dbReference type="NCBI Taxonomy" id="260671"/>
    <lineage>
        <taxon>Eukaryota</taxon>
        <taxon>Fungi</taxon>
        <taxon>Dikarya</taxon>
        <taxon>Ascomycota</taxon>
        <taxon>Pezizomycotina</taxon>
        <taxon>Sordariomycetes</taxon>
        <taxon>Sordariomycetidae</taxon>
        <taxon>Sordariales</taxon>
        <taxon>Lasiosphaeriaceae</taxon>
        <taxon>Lasiosphaeria</taxon>
    </lineage>
</organism>
<keyword evidence="1" id="KW-0732">Signal</keyword>
<gene>
    <name evidence="2" type="ORF">B0T25DRAFT_529310</name>
</gene>
<name>A0AAJ0HWC2_9PEZI</name>
<proteinExistence type="predicted"/>